<keyword evidence="3" id="KW-0964">Secreted</keyword>
<comment type="similarity">
    <text evidence="1">Belongs to the intimin/invasin family.</text>
</comment>
<dbReference type="Proteomes" id="UP000286268">
    <property type="component" value="Chromosome"/>
</dbReference>
<accession>A0A3R5QR57</accession>
<feature type="transmembrane region" description="Helical" evidence="6">
    <location>
        <begin position="2106"/>
        <end position="2128"/>
    </location>
</feature>
<dbReference type="KEGG" id="cmah:C1I91_00835"/>
<evidence type="ECO:0000256" key="1">
    <source>
        <dbReference type="ARBA" id="ARBA00010116"/>
    </source>
</evidence>
<dbReference type="Pfam" id="PF00746">
    <property type="entry name" value="Gram_pos_anchor"/>
    <property type="match status" value="1"/>
</dbReference>
<evidence type="ECO:0000256" key="6">
    <source>
        <dbReference type="SAM" id="Phobius"/>
    </source>
</evidence>
<protein>
    <recommendedName>
        <fullName evidence="11">DUF5011 domain-containing protein</fullName>
    </recommendedName>
</protein>
<dbReference type="SUPFAM" id="SSF49464">
    <property type="entry name" value="Carboxypeptidase regulatory domain-like"/>
    <property type="match status" value="2"/>
</dbReference>
<dbReference type="InterPro" id="IPR032179">
    <property type="entry name" value="Cry22Aa_Ig-like"/>
</dbReference>
<dbReference type="InterPro" id="IPR013320">
    <property type="entry name" value="ConA-like_dom_sf"/>
</dbReference>
<feature type="domain" description="Gram-positive cocci surface proteins LPxTG" evidence="7">
    <location>
        <begin position="2100"/>
        <end position="2133"/>
    </location>
</feature>
<dbReference type="PANTHER" id="PTHR32401:SF48">
    <property type="entry name" value="LEGUME LECTIN DOMAIN-CONTAINING PROTEIN"/>
    <property type="match status" value="1"/>
</dbReference>
<gene>
    <name evidence="9" type="ORF">C1I91_00835</name>
</gene>
<keyword evidence="6" id="KW-0472">Membrane</keyword>
<evidence type="ECO:0000313" key="10">
    <source>
        <dbReference type="Proteomes" id="UP000286268"/>
    </source>
</evidence>
<evidence type="ECO:0000256" key="4">
    <source>
        <dbReference type="ARBA" id="ARBA00022729"/>
    </source>
</evidence>
<dbReference type="InterPro" id="IPR019931">
    <property type="entry name" value="LPXTG_anchor"/>
</dbReference>
<proteinExistence type="inferred from homology"/>
<dbReference type="PROSITE" id="PS51127">
    <property type="entry name" value="BIG1"/>
    <property type="match status" value="2"/>
</dbReference>
<feature type="domain" description="Big-1" evidence="8">
    <location>
        <begin position="1634"/>
        <end position="1735"/>
    </location>
</feature>
<name>A0A3R5QR57_9CLOT</name>
<keyword evidence="4" id="KW-0732">Signal</keyword>
<evidence type="ECO:0000259" key="8">
    <source>
        <dbReference type="PROSITE" id="PS51127"/>
    </source>
</evidence>
<dbReference type="InterPro" id="IPR008964">
    <property type="entry name" value="Invasin/intimin_cell_adhesion"/>
</dbReference>
<reference evidence="9 10" key="1">
    <citation type="submission" date="2018-01" db="EMBL/GenBank/DDBJ databases">
        <title>Genome Sequencing and Assembly of Anaerobacter polyendosporus strain CT4.</title>
        <authorList>
            <person name="Tachaapaikoon C."/>
            <person name="Sutheeworapong S."/>
            <person name="Jenjaroenpun P."/>
            <person name="Wongsurawat T."/>
            <person name="Nookeaw I."/>
            <person name="Cheawchanlertfa P."/>
            <person name="Kosugi A."/>
            <person name="Cheevadhanarak S."/>
            <person name="Ratanakhanokchai K."/>
        </authorList>
    </citation>
    <scope>NUCLEOTIDE SEQUENCE [LARGE SCALE GENOMIC DNA]</scope>
    <source>
        <strain evidence="9 10">CT4</strain>
    </source>
</reference>
<sequence length="2133" mass="229504">MKKRLKPISFLLSFLFAFQIILSNANTVAYALTNQLISFAYQDFNALAMNNMLTLQSDAALVNGQIRLTRNSGNLAGSAFYKQKVSVASDKSFSSFFTFQMKSTGSRADGIVFVLDTNTNSIGSTGAAIGYGGIQNSIGIEFDTYQNTGYYDVTKTANMNDPDNNHIGINVNGSPVSVASKSLKPLGIDLADGATKYAWVDYKGDTNQLEVRISNINSRPELPTLAYTINLSQTLGSNEVYSGFTAATGGSYEEHDIVSWYFDSKYNPIDTTKNTYISAPTTVSVSAAPSTEVTNNSTVNINVKNADGSNAANIPVTLTTDYGTLDRYNVITDGNGNAAVTFNNSNYSPGNAVVKAVAQGGAYNSCTINYVGVPRISNFTKNGVGDALMNFTKSDFLVTYTSMFSNLASVIIKSRPDNGVLAYDGVPVGVSQEIPISYIDKLTFIPNKYWHGNTSFDWAARSSIGAISNTATETLSISAVNHAPSTPGGFTTSLFDQHHKAGDVITPKWAASVDPDNDKLTYVLEYGADDNWTTIYSGNDLEYTYTLPSGYSSPHSAFRVKAVDPGKLESGYTYSEPFAQDSEKPVIRLIGMQSRTIQVGLTYTEEGATAFDNFDGDLNDKLVKTGSVDTSKVGDYAITYTVSDAAGNTSTVVRDVHVVDITKPIIALKGDSDETLEVNHDYVEKGATATDNYNGDISKDIVISGTVDTHKLGDYVISYDVKDSSNNSADTVKRTVHVVDTTKPVITINGDSEVTLEVHNEYVDAGAIASDNYDPEIASRLSVTGTVDKDKLGDYTIYYNVKDISNNTADTVKRTVHVVDTTKPVLSINGKEDITVEVHNNYLDEGVTAKDNYDQDIESKAIKSGEVNTDKLGDYVISYDVKDSSNNVAATVKRNIHVVDTTKPNISLVGKSDITLEVHSLYVDLGAVASDNYDENLSSAIDVNGNLNTDKLGDYTIAYNVKDSSGNKADTILRTIHVVDTTKPVIKLKGEESQTIEVHKNYEEAGFTANDNYDNDLTSKVSVSGAVNTDKLGDYTLSYDVKDSSNNTAITLKRTVHVVDTTKPVITLKGDSDINVEVHKGYTDEGVSAADNYDNDITSNVTVSGKVNTDKIGQYIISYDVKDSSGNVADTVKRTIHVLDTTKPIISLKGETDKTIEVHASYVDPGAIATDNYDEDITSKIIKSGEVNTDKVGDYSINYDVKDNSNNAADTAKRVIHVVDTTNPIIALKGDSDETLEVNHDYVEKGATATDNYSGDISKDIVISGNVDTHKLGDYVITYNVKDAANNSASTVKRTIHIVDSTKPVIALKGDAEQTIEVHSKYVDPGVALSDNYDNDINSKLVVSGAVNTDKLGDYTIVYNVKDGSGNAADTIVRTIHVKDTTKPVINIVGDSVVTVEAQNIYTDGGATATDNYDSNLTDSIKTKGVVDTNKIGEYTISYDVSDLSGNKADTAKRIVKVVDTKKPIIEMKGDSDITLEVGTEYKDQGAVAKDNYDGDITGKIAMDSNVNTNVKGNYFVKYNVMDASGNAAKEVVRNVHIIDKIESISLSGEVVKQEDNSLIAGADISLYDLEGKLIYKTTSDSKGVYSLPNVKLGQYILEAHDSNNNVTSVQIDAKPNSVLDPTMKKDIALVNYNIEMDSNPNTIVGDGVSTTKLSVVVKDKNGNTLKGLKVDFDASKGSFPNGNSAVTDNNGTAYVDYKSDKIESTTSEVIPVKATITDAKNGLSTSRQILVTFEPGSIQGIVVDNETGKPVSGAAIVVSKDFNNDGIVDFYSKMVTDETGKYKIAVPKGNIGYDVNITKPVKIGDAVQLKTFKQNCVAGDITGDKKETYASNNTVAGLLLTKDTNGKTSVLTSFSGLNMAVFDSSKTDIKKGQDISNVKPEMLATMDNNQNEGGFQADGLSVGKQYVLAVYYTFASGQKIIVGTANVNVAESGQINITNVLIDPYGTITDSATGKVIDGVHVVLYYANTARNIAKGIKPDSIVNLPEVKGFKPSDNANPQESNVDGEYAFMVFPSTDYYVKADKEGYDTFKSPTISVDNEIVRFDVTMNRTAKPVVPVTPDKTEVVKATPNTVVTDKVGTGKTITPVNAPDKTIKQTNLPKTGSLISSNLLLVIGIIVIIIGGIVLARRKRR</sequence>
<evidence type="ECO:0008006" key="11">
    <source>
        <dbReference type="Google" id="ProtNLM"/>
    </source>
</evidence>
<evidence type="ECO:0000313" key="9">
    <source>
        <dbReference type="EMBL" id="QAA30343.1"/>
    </source>
</evidence>
<dbReference type="Gene3D" id="2.60.120.200">
    <property type="match status" value="1"/>
</dbReference>
<dbReference type="Gene3D" id="2.60.40.10">
    <property type="entry name" value="Immunoglobulins"/>
    <property type="match status" value="14"/>
</dbReference>
<dbReference type="InterPro" id="IPR003344">
    <property type="entry name" value="Big_1_dom"/>
</dbReference>
<dbReference type="Pfam" id="PF02369">
    <property type="entry name" value="Big_1"/>
    <property type="match status" value="1"/>
</dbReference>
<dbReference type="SUPFAM" id="SSF49478">
    <property type="entry name" value="Cna protein B-type domain"/>
    <property type="match status" value="1"/>
</dbReference>
<evidence type="ECO:0000259" key="7">
    <source>
        <dbReference type="PROSITE" id="PS50847"/>
    </source>
</evidence>
<keyword evidence="6" id="KW-0812">Transmembrane</keyword>
<dbReference type="InterPro" id="IPR008969">
    <property type="entry name" value="CarboxyPept-like_regulatory"/>
</dbReference>
<dbReference type="SUPFAM" id="SSF49373">
    <property type="entry name" value="Invasin/intimin cell-adhesion fragments"/>
    <property type="match status" value="2"/>
</dbReference>
<dbReference type="EMBL" id="CP025746">
    <property type="protein sequence ID" value="QAA30343.1"/>
    <property type="molecule type" value="Genomic_DNA"/>
</dbReference>
<dbReference type="Pfam" id="PF16403">
    <property type="entry name" value="Bact_surface_Ig-like"/>
    <property type="match status" value="12"/>
</dbReference>
<organism evidence="9 10">
    <name type="scientific">Clostridium manihotivorum</name>
    <dbReference type="NCBI Taxonomy" id="2320868"/>
    <lineage>
        <taxon>Bacteria</taxon>
        <taxon>Bacillati</taxon>
        <taxon>Bacillota</taxon>
        <taxon>Clostridia</taxon>
        <taxon>Eubacteriales</taxon>
        <taxon>Clostridiaceae</taxon>
        <taxon>Clostridium</taxon>
    </lineage>
</organism>
<keyword evidence="5" id="KW-0572">Peptidoglycan-anchor</keyword>
<dbReference type="Gene3D" id="2.60.40.1120">
    <property type="entry name" value="Carboxypeptidase-like, regulatory domain"/>
    <property type="match status" value="2"/>
</dbReference>
<keyword evidence="2" id="KW-0134">Cell wall</keyword>
<dbReference type="NCBIfam" id="TIGR01167">
    <property type="entry name" value="LPXTG_anchor"/>
    <property type="match status" value="1"/>
</dbReference>
<dbReference type="PROSITE" id="PS50847">
    <property type="entry name" value="GRAM_POS_ANCHORING"/>
    <property type="match status" value="1"/>
</dbReference>
<dbReference type="GO" id="GO:0030246">
    <property type="term" value="F:carbohydrate binding"/>
    <property type="evidence" value="ECO:0007669"/>
    <property type="project" value="InterPro"/>
</dbReference>
<evidence type="ECO:0000256" key="5">
    <source>
        <dbReference type="ARBA" id="ARBA00023088"/>
    </source>
</evidence>
<dbReference type="RefSeq" id="WP_128210794.1">
    <property type="nucleotide sequence ID" value="NZ_CP025746.1"/>
</dbReference>
<dbReference type="OrthoDB" id="9812811at2"/>
<dbReference type="PANTHER" id="PTHR32401">
    <property type="entry name" value="CONCANAVALIN A-LIKE LECTIN FAMILY PROTEIN"/>
    <property type="match status" value="1"/>
</dbReference>
<feature type="domain" description="Big-1" evidence="8">
    <location>
        <begin position="283"/>
        <end position="371"/>
    </location>
</feature>
<dbReference type="SMART" id="SM00634">
    <property type="entry name" value="BID_1"/>
    <property type="match status" value="2"/>
</dbReference>
<evidence type="ECO:0000256" key="2">
    <source>
        <dbReference type="ARBA" id="ARBA00022512"/>
    </source>
</evidence>
<dbReference type="CDD" id="cd06899">
    <property type="entry name" value="lectin_legume_LecRK_Arcelin_ConA"/>
    <property type="match status" value="1"/>
</dbReference>
<dbReference type="SUPFAM" id="SSF49899">
    <property type="entry name" value="Concanavalin A-like lectins/glucanases"/>
    <property type="match status" value="1"/>
</dbReference>
<keyword evidence="6" id="KW-1133">Transmembrane helix</keyword>
<dbReference type="InterPro" id="IPR050258">
    <property type="entry name" value="Leguminous_Lectin"/>
</dbReference>
<keyword evidence="10" id="KW-1185">Reference proteome</keyword>
<dbReference type="InterPro" id="IPR013783">
    <property type="entry name" value="Ig-like_fold"/>
</dbReference>
<dbReference type="InterPro" id="IPR001220">
    <property type="entry name" value="Legume_lectin_dom"/>
</dbReference>
<dbReference type="Pfam" id="PF00139">
    <property type="entry name" value="Lectin_legB"/>
    <property type="match status" value="1"/>
</dbReference>
<evidence type="ECO:0000256" key="3">
    <source>
        <dbReference type="ARBA" id="ARBA00022525"/>
    </source>
</evidence>